<feature type="transmembrane region" description="Helical" evidence="10">
    <location>
        <begin position="163"/>
        <end position="187"/>
    </location>
</feature>
<keyword evidence="5" id="KW-0573">Peptidoglycan synthesis</keyword>
<dbReference type="GO" id="GO:0005886">
    <property type="term" value="C:plasma membrane"/>
    <property type="evidence" value="ECO:0007669"/>
    <property type="project" value="UniProtKB-SubCell"/>
</dbReference>
<evidence type="ECO:0000256" key="9">
    <source>
        <dbReference type="ARBA" id="ARBA00061532"/>
    </source>
</evidence>
<evidence type="ECO:0000256" key="10">
    <source>
        <dbReference type="SAM" id="Phobius"/>
    </source>
</evidence>
<evidence type="ECO:0000256" key="6">
    <source>
        <dbReference type="ARBA" id="ARBA00022989"/>
    </source>
</evidence>
<dbReference type="Proteomes" id="UP000189810">
    <property type="component" value="Chromosome I"/>
</dbReference>
<evidence type="ECO:0000256" key="8">
    <source>
        <dbReference type="ARBA" id="ARBA00060041"/>
    </source>
</evidence>
<dbReference type="GO" id="GO:0009252">
    <property type="term" value="P:peptidoglycan biosynthetic process"/>
    <property type="evidence" value="ECO:0007669"/>
    <property type="project" value="UniProtKB-KW"/>
</dbReference>
<evidence type="ECO:0000313" key="11">
    <source>
        <dbReference type="EMBL" id="SHK41389.1"/>
    </source>
</evidence>
<proteinExistence type="inferred from homology"/>
<dbReference type="STRING" id="381751.SAMN05444391_0937"/>
<evidence type="ECO:0000256" key="2">
    <source>
        <dbReference type="ARBA" id="ARBA00022475"/>
    </source>
</evidence>
<comment type="subcellular location">
    <subcellularLocation>
        <location evidence="1">Cell membrane</location>
        <topology evidence="1">Multi-pass membrane protein</topology>
    </subcellularLocation>
</comment>
<comment type="function">
    <text evidence="8">Involved in peptidoglycan biosynthesis. Transports lipid-linked peptidoglycan precursors from the inner to the outer leaflet of the cytoplasmic membrane.</text>
</comment>
<dbReference type="EMBL" id="LT670846">
    <property type="protein sequence ID" value="SHK41389.1"/>
    <property type="molecule type" value="Genomic_DNA"/>
</dbReference>
<feature type="transmembrane region" description="Helical" evidence="10">
    <location>
        <begin position="21"/>
        <end position="45"/>
    </location>
</feature>
<keyword evidence="12" id="KW-1185">Reference proteome</keyword>
<dbReference type="AlphaFoldDB" id="A0A1M6S9M8"/>
<dbReference type="PANTHER" id="PTHR42925:SF1">
    <property type="entry name" value="VIRULENCE FACTOR MVIN"/>
    <property type="match status" value="1"/>
</dbReference>
<evidence type="ECO:0000256" key="7">
    <source>
        <dbReference type="ARBA" id="ARBA00023136"/>
    </source>
</evidence>
<feature type="transmembrane region" description="Helical" evidence="10">
    <location>
        <begin position="233"/>
        <end position="253"/>
    </location>
</feature>
<sequence length="431" mass="48939">MLSRYLNFSKPERILEAVLKTSLINLFARGFGYLKNLSIAILLGFSHQTDGFFMAFSLMGIFLIFVDVFDSIGVPNLVVAGQQSKEEFEKLAGLLLTFTTILASLLTLLAFLSLPLLLKVPLGFEKVAIEYTKTSFVLLLPYLFFSFFFHHFGAVLRSQRLFTVYFVGELLFSFFSFLFITVGLYLYRDFRVIPISVSVAQLFATLYMLYMGRQYIRFNLFLDDKAKLMLKHFLYLVALYGVFHIFIVVDGAFGSTLGEKGVSALTYGLMLAYAPTGVLKFEHMAITSLSEVRGSMERLNFYLKRLFLLGITFGLFVFVFADLLVKVFFGHGAFTHTDVSLTATATRYYALSLPLALLWPVLYRVFQIRNNLLPVFFLAIVVVIVKGVINYLLVMLMHLGIVGVCLGTFFAYLMLCALGYIILKKMYYNHA</sequence>
<dbReference type="InterPro" id="IPR004268">
    <property type="entry name" value="MurJ"/>
</dbReference>
<evidence type="ECO:0000256" key="5">
    <source>
        <dbReference type="ARBA" id="ARBA00022984"/>
    </source>
</evidence>
<dbReference type="RefSeq" id="WP_079654064.1">
    <property type="nucleotide sequence ID" value="NZ_LT670846.1"/>
</dbReference>
<feature type="transmembrane region" description="Helical" evidence="10">
    <location>
        <begin position="193"/>
        <end position="212"/>
    </location>
</feature>
<keyword evidence="2" id="KW-1003">Cell membrane</keyword>
<dbReference type="OrthoDB" id="9771019at2"/>
<dbReference type="PANTHER" id="PTHR42925">
    <property type="entry name" value="MULTIDRUG AND TOXIN EFFLUX PROTEIN MATE FAMILY"/>
    <property type="match status" value="1"/>
</dbReference>
<gene>
    <name evidence="11" type="ORF">SAMN05444391_0937</name>
</gene>
<keyword evidence="6 10" id="KW-1133">Transmembrane helix</keyword>
<evidence type="ECO:0000256" key="1">
    <source>
        <dbReference type="ARBA" id="ARBA00004651"/>
    </source>
</evidence>
<evidence type="ECO:0000256" key="4">
    <source>
        <dbReference type="ARBA" id="ARBA00022960"/>
    </source>
</evidence>
<dbReference type="GO" id="GO:0008360">
    <property type="term" value="P:regulation of cell shape"/>
    <property type="evidence" value="ECO:0007669"/>
    <property type="project" value="UniProtKB-KW"/>
</dbReference>
<feature type="transmembrane region" description="Helical" evidence="10">
    <location>
        <begin position="136"/>
        <end position="156"/>
    </location>
</feature>
<feature type="transmembrane region" description="Helical" evidence="10">
    <location>
        <begin position="348"/>
        <end position="366"/>
    </location>
</feature>
<keyword evidence="4" id="KW-0133">Cell shape</keyword>
<comment type="similarity">
    <text evidence="9">Belongs to the MurJ/MviN family.</text>
</comment>
<feature type="transmembrane region" description="Helical" evidence="10">
    <location>
        <begin position="265"/>
        <end position="285"/>
    </location>
</feature>
<name>A0A1M6S9M8_9AQUI</name>
<evidence type="ECO:0000256" key="3">
    <source>
        <dbReference type="ARBA" id="ARBA00022692"/>
    </source>
</evidence>
<feature type="transmembrane region" description="Helical" evidence="10">
    <location>
        <begin position="51"/>
        <end position="79"/>
    </location>
</feature>
<organism evidence="11 12">
    <name type="scientific">Thermocrinis minervae</name>
    <dbReference type="NCBI Taxonomy" id="381751"/>
    <lineage>
        <taxon>Bacteria</taxon>
        <taxon>Pseudomonadati</taxon>
        <taxon>Aquificota</taxon>
        <taxon>Aquificia</taxon>
        <taxon>Aquificales</taxon>
        <taxon>Aquificaceae</taxon>
        <taxon>Thermocrinis</taxon>
    </lineage>
</organism>
<protein>
    <submittedName>
        <fullName evidence="11">Putative peptidoglycan lipid II flippase</fullName>
    </submittedName>
</protein>
<evidence type="ECO:0000313" key="12">
    <source>
        <dbReference type="Proteomes" id="UP000189810"/>
    </source>
</evidence>
<accession>A0A1M6S9M8</accession>
<dbReference type="Pfam" id="PF03023">
    <property type="entry name" value="MurJ"/>
    <property type="match status" value="1"/>
</dbReference>
<feature type="transmembrane region" description="Helical" evidence="10">
    <location>
        <begin position="399"/>
        <end position="423"/>
    </location>
</feature>
<feature type="transmembrane region" description="Helical" evidence="10">
    <location>
        <begin position="306"/>
        <end position="328"/>
    </location>
</feature>
<dbReference type="InterPro" id="IPR047135">
    <property type="entry name" value="YsiQ"/>
</dbReference>
<keyword evidence="7 10" id="KW-0472">Membrane</keyword>
<feature type="transmembrane region" description="Helical" evidence="10">
    <location>
        <begin position="91"/>
        <end position="116"/>
    </location>
</feature>
<reference evidence="11 12" key="1">
    <citation type="submission" date="2016-11" db="EMBL/GenBank/DDBJ databases">
        <authorList>
            <person name="Jaros S."/>
            <person name="Januszkiewicz K."/>
            <person name="Wedrychowicz H."/>
        </authorList>
    </citation>
    <scope>NUCLEOTIDE SEQUENCE [LARGE SCALE GENOMIC DNA]</scope>
    <source>
        <strain evidence="11 12">DSM 19557</strain>
    </source>
</reference>
<keyword evidence="3 10" id="KW-0812">Transmembrane</keyword>
<feature type="transmembrane region" description="Helical" evidence="10">
    <location>
        <begin position="373"/>
        <end position="393"/>
    </location>
</feature>